<dbReference type="Gene3D" id="3.40.630.10">
    <property type="entry name" value="Zn peptidases"/>
    <property type="match status" value="1"/>
</dbReference>
<dbReference type="InterPro" id="IPR043795">
    <property type="entry name" value="N-alpha-Ac-DABA-like"/>
</dbReference>
<dbReference type="GO" id="GO:0046872">
    <property type="term" value="F:metal ion binding"/>
    <property type="evidence" value="ECO:0007669"/>
    <property type="project" value="UniProtKB-KW"/>
</dbReference>
<dbReference type="OrthoDB" id="9782876at2"/>
<gene>
    <name evidence="7" type="ordered locus">Acid_5254</name>
</gene>
<dbReference type="EMBL" id="CP000473">
    <property type="protein sequence ID" value="ABJ86207.1"/>
    <property type="molecule type" value="Genomic_DNA"/>
</dbReference>
<evidence type="ECO:0000256" key="2">
    <source>
        <dbReference type="ARBA" id="ARBA00022723"/>
    </source>
</evidence>
<dbReference type="AlphaFoldDB" id="Q01VV8"/>
<dbReference type="STRING" id="234267.Acid_5254"/>
<keyword evidence="4" id="KW-0862">Zinc</keyword>
<feature type="signal peptide" evidence="5">
    <location>
        <begin position="1"/>
        <end position="19"/>
    </location>
</feature>
<protein>
    <submittedName>
        <fullName evidence="7">Succinylglutamate desuccinylase/aspartoacylase</fullName>
    </submittedName>
</protein>
<organism evidence="7">
    <name type="scientific">Solibacter usitatus (strain Ellin6076)</name>
    <dbReference type="NCBI Taxonomy" id="234267"/>
    <lineage>
        <taxon>Bacteria</taxon>
        <taxon>Pseudomonadati</taxon>
        <taxon>Acidobacteriota</taxon>
        <taxon>Terriglobia</taxon>
        <taxon>Bryobacterales</taxon>
        <taxon>Solibacteraceae</taxon>
        <taxon>Candidatus Solibacter</taxon>
    </lineage>
</organism>
<feature type="chain" id="PRO_5004163319" evidence="5">
    <location>
        <begin position="20"/>
        <end position="349"/>
    </location>
</feature>
<keyword evidence="5" id="KW-0732">Signal</keyword>
<dbReference type="Pfam" id="PF24827">
    <property type="entry name" value="AstE_AspA_cat"/>
    <property type="match status" value="1"/>
</dbReference>
<dbReference type="KEGG" id="sus:Acid_5254"/>
<evidence type="ECO:0000256" key="4">
    <source>
        <dbReference type="ARBA" id="ARBA00022833"/>
    </source>
</evidence>
<comment type="cofactor">
    <cofactor evidence="1">
        <name>Zn(2+)</name>
        <dbReference type="ChEBI" id="CHEBI:29105"/>
    </cofactor>
</comment>
<dbReference type="InterPro" id="IPR055438">
    <property type="entry name" value="AstE_AspA_cat"/>
</dbReference>
<reference evidence="7" key="1">
    <citation type="submission" date="2006-10" db="EMBL/GenBank/DDBJ databases">
        <title>Complete sequence of Solibacter usitatus Ellin6076.</title>
        <authorList>
            <consortium name="US DOE Joint Genome Institute"/>
            <person name="Copeland A."/>
            <person name="Lucas S."/>
            <person name="Lapidus A."/>
            <person name="Barry K."/>
            <person name="Detter J.C."/>
            <person name="Glavina del Rio T."/>
            <person name="Hammon N."/>
            <person name="Israni S."/>
            <person name="Dalin E."/>
            <person name="Tice H."/>
            <person name="Pitluck S."/>
            <person name="Thompson L.S."/>
            <person name="Brettin T."/>
            <person name="Bruce D."/>
            <person name="Han C."/>
            <person name="Tapia R."/>
            <person name="Gilna P."/>
            <person name="Schmutz J."/>
            <person name="Larimer F."/>
            <person name="Land M."/>
            <person name="Hauser L."/>
            <person name="Kyrpides N."/>
            <person name="Mikhailova N."/>
            <person name="Janssen P.H."/>
            <person name="Kuske C.R."/>
            <person name="Richardson P."/>
        </authorList>
    </citation>
    <scope>NUCLEOTIDE SEQUENCE</scope>
    <source>
        <strain evidence="7">Ellin6076</strain>
    </source>
</reference>
<feature type="domain" description="Succinylglutamate desuccinylase/Aspartoacylase catalytic" evidence="6">
    <location>
        <begin position="57"/>
        <end position="250"/>
    </location>
</feature>
<dbReference type="PANTHER" id="PTHR37326:SF1">
    <property type="entry name" value="BLL3975 PROTEIN"/>
    <property type="match status" value="1"/>
</dbReference>
<evidence type="ECO:0000313" key="7">
    <source>
        <dbReference type="EMBL" id="ABJ86207.1"/>
    </source>
</evidence>
<keyword evidence="3" id="KW-0378">Hydrolase</keyword>
<name>Q01VV8_SOLUE</name>
<dbReference type="CDD" id="cd18174">
    <property type="entry name" value="M14_ASTE_ASPA_like"/>
    <property type="match status" value="1"/>
</dbReference>
<dbReference type="GO" id="GO:0016788">
    <property type="term" value="F:hydrolase activity, acting on ester bonds"/>
    <property type="evidence" value="ECO:0007669"/>
    <property type="project" value="InterPro"/>
</dbReference>
<evidence type="ECO:0000259" key="6">
    <source>
        <dbReference type="Pfam" id="PF24827"/>
    </source>
</evidence>
<keyword evidence="2" id="KW-0479">Metal-binding</keyword>
<accession>Q01VV8</accession>
<dbReference type="eggNOG" id="COG3608">
    <property type="taxonomic scope" value="Bacteria"/>
</dbReference>
<proteinExistence type="predicted"/>
<dbReference type="GO" id="GO:0016811">
    <property type="term" value="F:hydrolase activity, acting on carbon-nitrogen (but not peptide) bonds, in linear amides"/>
    <property type="evidence" value="ECO:0007669"/>
    <property type="project" value="InterPro"/>
</dbReference>
<dbReference type="InterPro" id="IPR053138">
    <property type="entry name" value="N-alpha-Ac-DABA_deacetylase"/>
</dbReference>
<evidence type="ECO:0000256" key="1">
    <source>
        <dbReference type="ARBA" id="ARBA00001947"/>
    </source>
</evidence>
<dbReference type="HOGENOM" id="CLU_035605_0_0_0"/>
<evidence type="ECO:0000256" key="5">
    <source>
        <dbReference type="SAM" id="SignalP"/>
    </source>
</evidence>
<dbReference type="PIRSF" id="PIRSF039012">
    <property type="entry name" value="ASP"/>
    <property type="match status" value="1"/>
</dbReference>
<dbReference type="InParanoid" id="Q01VV8"/>
<dbReference type="PANTHER" id="PTHR37326">
    <property type="entry name" value="BLL3975 PROTEIN"/>
    <property type="match status" value="1"/>
</dbReference>
<sequence length="349" mass="36794" precursor="true">MVRRTALLLAFVLSGAAYAADVTFGTATAKAGTRANGYLDAGSAVKLPVIVINGLRPGPVLSMICGAHGTEYASIIAMQKLAQSVDPASLSGTLVVLPLLNQASFARMVPHLNPVDGKSMNRLYPGSADGTETERVAWTVTKQVLEKSDYVIDFHGGDLDENLRRYAYWADTGVAKLDGVSRGMALAFGLDHIIIQRNRTPAANGAVTVSRQAQNMGKPTIVVEAGHAGTTAAEDIDVLVQGSIQVMRHLKMLPGAAPPVDHPIWIDTPTVVGSDRDGFFHALVGPEAYVQKGMTIGYATDVFGDRVAEFTAPLTGVVIYIRAVPSLRKGDSVAYIGAVVEDPSGNAGR</sequence>
<evidence type="ECO:0000256" key="3">
    <source>
        <dbReference type="ARBA" id="ARBA00022801"/>
    </source>
</evidence>
<dbReference type="SUPFAM" id="SSF53187">
    <property type="entry name" value="Zn-dependent exopeptidases"/>
    <property type="match status" value="1"/>
</dbReference>